<reference evidence="7" key="3">
    <citation type="submission" date="2025-09" db="UniProtKB">
        <authorList>
            <consortium name="Ensembl"/>
        </authorList>
    </citation>
    <scope>IDENTIFICATION</scope>
</reference>
<evidence type="ECO:0000259" key="6">
    <source>
        <dbReference type="Pfam" id="PF00079"/>
    </source>
</evidence>
<dbReference type="GO" id="GO:0005615">
    <property type="term" value="C:extracellular space"/>
    <property type="evidence" value="ECO:0007669"/>
    <property type="project" value="InterPro"/>
</dbReference>
<evidence type="ECO:0000313" key="7">
    <source>
        <dbReference type="Ensembl" id="ENSCUSP00005020033.1"/>
    </source>
</evidence>
<evidence type="ECO:0000256" key="2">
    <source>
        <dbReference type="ARBA" id="ARBA00022690"/>
    </source>
</evidence>
<dbReference type="SUPFAM" id="SSF56574">
    <property type="entry name" value="Serpins"/>
    <property type="match status" value="1"/>
</dbReference>
<name>A0A8C3Y623_CATUS</name>
<evidence type="ECO:0000256" key="4">
    <source>
        <dbReference type="ARBA" id="ARBA00022900"/>
    </source>
</evidence>
<protein>
    <recommendedName>
        <fullName evidence="6">Serpin domain-containing protein</fullName>
    </recommendedName>
</protein>
<dbReference type="InterPro" id="IPR036186">
    <property type="entry name" value="Serpin_sf"/>
</dbReference>
<evidence type="ECO:0000256" key="3">
    <source>
        <dbReference type="ARBA" id="ARBA00022729"/>
    </source>
</evidence>
<keyword evidence="5" id="KW-0325">Glycoprotein</keyword>
<dbReference type="PANTHER" id="PTHR11461:SF165">
    <property type="entry name" value="ALPHA-1-ANTITRYPSIN"/>
    <property type="match status" value="1"/>
</dbReference>
<proteinExistence type="inferred from homology"/>
<dbReference type="InterPro" id="IPR042185">
    <property type="entry name" value="Serpin_sf_2"/>
</dbReference>
<feature type="domain" description="Serpin" evidence="6">
    <location>
        <begin position="8"/>
        <end position="111"/>
    </location>
</feature>
<dbReference type="AlphaFoldDB" id="A0A8C3Y623"/>
<dbReference type="FunFam" id="2.10.310.10:FF:000001">
    <property type="entry name" value="Serpin family A member 1"/>
    <property type="match status" value="1"/>
</dbReference>
<keyword evidence="2" id="KW-0646">Protease inhibitor</keyword>
<keyword evidence="3" id="KW-0732">Signal</keyword>
<reference evidence="7" key="1">
    <citation type="submission" date="2020-10" db="EMBL/GenBank/DDBJ databases">
        <title>Catharus ustulatus (Swainson's thrush) genome, bCatUst1, primary haplotype v2.</title>
        <authorList>
            <person name="Delmore K."/>
            <person name="Vafadar M."/>
            <person name="Formenti G."/>
            <person name="Chow W."/>
            <person name="Pelan S."/>
            <person name="Howe K."/>
            <person name="Rhie A."/>
            <person name="Mountcastle J."/>
            <person name="Haase B."/>
            <person name="Fedrigo O."/>
            <person name="Jarvis E.D."/>
        </authorList>
    </citation>
    <scope>NUCLEOTIDE SEQUENCE [LARGE SCALE GENOMIC DNA]</scope>
</reference>
<sequence length="114" mass="12623">VMREGIPELHIPKLSVSGTYDLKRILMNMGVTDVFSDRADLSGITGNPDMKVSKVTLLKIHENGTEAAAVSSIDFLPHSVPPIIKFDYPFLLLIFDQHTQSILFMGKIVDPTVK</sequence>
<organism evidence="7 8">
    <name type="scientific">Catharus ustulatus</name>
    <name type="common">Russet-backed thrush</name>
    <name type="synonym">Hylocichla ustulatus</name>
    <dbReference type="NCBI Taxonomy" id="91951"/>
    <lineage>
        <taxon>Eukaryota</taxon>
        <taxon>Metazoa</taxon>
        <taxon>Chordata</taxon>
        <taxon>Craniata</taxon>
        <taxon>Vertebrata</taxon>
        <taxon>Euteleostomi</taxon>
        <taxon>Archelosauria</taxon>
        <taxon>Archosauria</taxon>
        <taxon>Dinosauria</taxon>
        <taxon>Saurischia</taxon>
        <taxon>Theropoda</taxon>
        <taxon>Coelurosauria</taxon>
        <taxon>Aves</taxon>
        <taxon>Neognathae</taxon>
        <taxon>Neoaves</taxon>
        <taxon>Telluraves</taxon>
        <taxon>Australaves</taxon>
        <taxon>Passeriformes</taxon>
        <taxon>Turdidae</taxon>
        <taxon>Catharus</taxon>
    </lineage>
</organism>
<keyword evidence="4" id="KW-0722">Serine protease inhibitor</keyword>
<dbReference type="Proteomes" id="UP000694563">
    <property type="component" value="Chromosome 6"/>
</dbReference>
<dbReference type="InterPro" id="IPR023796">
    <property type="entry name" value="Serpin_dom"/>
</dbReference>
<dbReference type="InterPro" id="IPR042178">
    <property type="entry name" value="Serpin_sf_1"/>
</dbReference>
<dbReference type="Gene3D" id="3.30.497.10">
    <property type="entry name" value="Antithrombin, subunit I, domain 2"/>
    <property type="match status" value="1"/>
</dbReference>
<evidence type="ECO:0000313" key="8">
    <source>
        <dbReference type="Proteomes" id="UP000694563"/>
    </source>
</evidence>
<evidence type="ECO:0000256" key="1">
    <source>
        <dbReference type="ARBA" id="ARBA00009500"/>
    </source>
</evidence>
<dbReference type="Ensembl" id="ENSCUST00005020779.1">
    <property type="protein sequence ID" value="ENSCUSP00005020033.1"/>
    <property type="gene ID" value="ENSCUSG00005012780.1"/>
</dbReference>
<dbReference type="GO" id="GO:0004867">
    <property type="term" value="F:serine-type endopeptidase inhibitor activity"/>
    <property type="evidence" value="ECO:0007669"/>
    <property type="project" value="UniProtKB-KW"/>
</dbReference>
<reference evidence="7" key="2">
    <citation type="submission" date="2025-08" db="UniProtKB">
        <authorList>
            <consortium name="Ensembl"/>
        </authorList>
    </citation>
    <scope>IDENTIFICATION</scope>
</reference>
<keyword evidence="8" id="KW-1185">Reference proteome</keyword>
<comment type="similarity">
    <text evidence="1">Belongs to the serpin family.</text>
</comment>
<dbReference type="Pfam" id="PF00079">
    <property type="entry name" value="Serpin"/>
    <property type="match status" value="1"/>
</dbReference>
<dbReference type="InterPro" id="IPR000215">
    <property type="entry name" value="Serpin_fam"/>
</dbReference>
<dbReference type="Gene3D" id="2.30.39.10">
    <property type="entry name" value="Alpha-1-antitrypsin, domain 1"/>
    <property type="match status" value="1"/>
</dbReference>
<evidence type="ECO:0000256" key="5">
    <source>
        <dbReference type="ARBA" id="ARBA00023180"/>
    </source>
</evidence>
<accession>A0A8C3Y623</accession>
<dbReference type="Gene3D" id="2.10.310.10">
    <property type="entry name" value="Serpins superfamily"/>
    <property type="match status" value="1"/>
</dbReference>
<dbReference type="PANTHER" id="PTHR11461">
    <property type="entry name" value="SERINE PROTEASE INHIBITOR, SERPIN"/>
    <property type="match status" value="1"/>
</dbReference>